<dbReference type="EMBL" id="CP037940">
    <property type="protein sequence ID" value="QBO36742.1"/>
    <property type="molecule type" value="Genomic_DNA"/>
</dbReference>
<proteinExistence type="inferred from homology"/>
<dbReference type="InterPro" id="IPR014718">
    <property type="entry name" value="GH-type_carb-bd"/>
</dbReference>
<dbReference type="OrthoDB" id="9779408at2"/>
<dbReference type="PANTHER" id="PTHR10091">
    <property type="entry name" value="ALDOSE-1-EPIMERASE"/>
    <property type="match status" value="1"/>
</dbReference>
<protein>
    <submittedName>
        <fullName evidence="4">Galactose mutarotase</fullName>
    </submittedName>
</protein>
<dbReference type="InterPro" id="IPR011013">
    <property type="entry name" value="Gal_mutarotase_sf_dom"/>
</dbReference>
<evidence type="ECO:0000313" key="5">
    <source>
        <dbReference type="Proteomes" id="UP000292886"/>
    </source>
</evidence>
<evidence type="ECO:0000313" key="4">
    <source>
        <dbReference type="EMBL" id="QBO36742.1"/>
    </source>
</evidence>
<keyword evidence="2" id="KW-0413">Isomerase</keyword>
<dbReference type="Pfam" id="PF01263">
    <property type="entry name" value="Aldose_epim"/>
    <property type="match status" value="1"/>
</dbReference>
<dbReference type="GO" id="GO:0006006">
    <property type="term" value="P:glucose metabolic process"/>
    <property type="evidence" value="ECO:0007669"/>
    <property type="project" value="TreeGrafter"/>
</dbReference>
<dbReference type="KEGG" id="wei:EQG49_09855"/>
<keyword evidence="3" id="KW-0119">Carbohydrate metabolism</keyword>
<dbReference type="CDD" id="cd09019">
    <property type="entry name" value="galactose_mutarotase_like"/>
    <property type="match status" value="1"/>
</dbReference>
<sequence>MKKTIETVGEYDGQSIKKITLENAKGSRLGVLTLGALWDEFSVVDNGERVNLVLNAASVDNYVDNPYFMGRVVARVAGRIGEGDLIVGDKHYQVDQNEGTTTLHGGAKGSANRVFEYEVSDDAITLTTLMKDDTFPGELKLVVTYKFTDDDEVELSFTGTQAGVDGVFNPTSHVYWNLSNTRNDVLKHDLWVDAKNRLDVFENKVPTGKYNSNAVRGFDFINKTNIGERMAELVGTTEKGIDDVYVVDNSQADGKFAELTDTESGRTLDVYSDRNGVVFFTANSVHDGMTFERGQGQPWMGVALEAQSLPDAGHHPEFGNDVITVGETKTYSIGYKYYKA</sequence>
<dbReference type="GO" id="GO:0004034">
    <property type="term" value="F:aldose 1-epimerase activity"/>
    <property type="evidence" value="ECO:0007669"/>
    <property type="project" value="TreeGrafter"/>
</dbReference>
<dbReference type="RefSeq" id="WP_133363819.1">
    <property type="nucleotide sequence ID" value="NZ_CP037940.1"/>
</dbReference>
<dbReference type="InterPro" id="IPR047215">
    <property type="entry name" value="Galactose_mutarotase-like"/>
</dbReference>
<dbReference type="InterPro" id="IPR008183">
    <property type="entry name" value="Aldose_1/G6P_1-epimerase"/>
</dbReference>
<dbReference type="PANTHER" id="PTHR10091:SF0">
    <property type="entry name" value="GALACTOSE MUTAROTASE"/>
    <property type="match status" value="1"/>
</dbReference>
<dbReference type="SUPFAM" id="SSF74650">
    <property type="entry name" value="Galactose mutarotase-like"/>
    <property type="match status" value="1"/>
</dbReference>
<name>A0A4P6YVC7_9LACO</name>
<dbReference type="GO" id="GO:0030246">
    <property type="term" value="F:carbohydrate binding"/>
    <property type="evidence" value="ECO:0007669"/>
    <property type="project" value="InterPro"/>
</dbReference>
<keyword evidence="5" id="KW-1185">Reference proteome</keyword>
<dbReference type="GO" id="GO:0005737">
    <property type="term" value="C:cytoplasm"/>
    <property type="evidence" value="ECO:0007669"/>
    <property type="project" value="TreeGrafter"/>
</dbReference>
<evidence type="ECO:0000256" key="1">
    <source>
        <dbReference type="ARBA" id="ARBA00006206"/>
    </source>
</evidence>
<organism evidence="4 5">
    <name type="scientific">Periweissella cryptocerci</name>
    <dbReference type="NCBI Taxonomy" id="2506420"/>
    <lineage>
        <taxon>Bacteria</taxon>
        <taxon>Bacillati</taxon>
        <taxon>Bacillota</taxon>
        <taxon>Bacilli</taxon>
        <taxon>Lactobacillales</taxon>
        <taxon>Lactobacillaceae</taxon>
        <taxon>Periweissella</taxon>
    </lineage>
</organism>
<dbReference type="Gene3D" id="2.70.98.10">
    <property type="match status" value="1"/>
</dbReference>
<dbReference type="Proteomes" id="UP000292886">
    <property type="component" value="Chromosome"/>
</dbReference>
<accession>A0A4P6YVC7</accession>
<dbReference type="AlphaFoldDB" id="A0A4P6YVC7"/>
<evidence type="ECO:0000256" key="2">
    <source>
        <dbReference type="ARBA" id="ARBA00023235"/>
    </source>
</evidence>
<reference evidence="5" key="1">
    <citation type="submission" date="2019-03" db="EMBL/GenBank/DDBJ databases">
        <title>Weissella sp. 26KH-42 Genome sequencing.</title>
        <authorList>
            <person name="Heo J."/>
            <person name="Kim S.-J."/>
            <person name="Kim J.-S."/>
            <person name="Hong S.-B."/>
            <person name="Kwon S.-W."/>
        </authorList>
    </citation>
    <scope>NUCLEOTIDE SEQUENCE [LARGE SCALE GENOMIC DNA]</scope>
    <source>
        <strain evidence="5">26KH-42</strain>
    </source>
</reference>
<evidence type="ECO:0000256" key="3">
    <source>
        <dbReference type="ARBA" id="ARBA00023277"/>
    </source>
</evidence>
<comment type="similarity">
    <text evidence="1">Belongs to the aldose epimerase family.</text>
</comment>
<dbReference type="GO" id="GO:0033499">
    <property type="term" value="P:galactose catabolic process via UDP-galactose, Leloir pathway"/>
    <property type="evidence" value="ECO:0007669"/>
    <property type="project" value="TreeGrafter"/>
</dbReference>
<gene>
    <name evidence="4" type="ORF">EQG49_09855</name>
</gene>